<proteinExistence type="predicted"/>
<keyword evidence="3" id="KW-0808">Transferase</keyword>
<dbReference type="InterPro" id="IPR000182">
    <property type="entry name" value="GNAT_dom"/>
</dbReference>
<comment type="caution">
    <text evidence="3">The sequence shown here is derived from an EMBL/GenBank/DDBJ whole genome shotgun (WGS) entry which is preliminary data.</text>
</comment>
<reference evidence="4" key="1">
    <citation type="submission" date="2019-10" db="EMBL/GenBank/DDBJ databases">
        <title>Streptomyces sp. nov., a novel actinobacterium isolated from alkaline environment.</title>
        <authorList>
            <person name="Golinska P."/>
        </authorList>
    </citation>
    <scope>NUCLEOTIDE SEQUENCE [LARGE SCALE GENOMIC DNA]</scope>
    <source>
        <strain evidence="4">DSM 42108</strain>
    </source>
</reference>
<name>A0A7W3T0J9_9ACTN</name>
<feature type="domain" description="N-acetyltransferase" evidence="2">
    <location>
        <begin position="2"/>
        <end position="88"/>
    </location>
</feature>
<keyword evidence="4" id="KW-1185">Reference proteome</keyword>
<evidence type="ECO:0000259" key="2">
    <source>
        <dbReference type="PROSITE" id="PS51729"/>
    </source>
</evidence>
<accession>A0A7W3T0J9</accession>
<feature type="domain" description="N-acetyltransferase" evidence="1">
    <location>
        <begin position="1"/>
        <end position="93"/>
    </location>
</feature>
<evidence type="ECO:0000313" key="3">
    <source>
        <dbReference type="EMBL" id="MBB0228708.1"/>
    </source>
</evidence>
<dbReference type="Gene3D" id="3.40.630.30">
    <property type="match status" value="1"/>
</dbReference>
<dbReference type="Proteomes" id="UP000530234">
    <property type="component" value="Unassembled WGS sequence"/>
</dbReference>
<dbReference type="PROSITE" id="PS51729">
    <property type="entry name" value="GNAT_YJDJ"/>
    <property type="match status" value="1"/>
</dbReference>
<dbReference type="InterPro" id="IPR031165">
    <property type="entry name" value="GNAT_YJDJ"/>
</dbReference>
<dbReference type="InterPro" id="IPR016181">
    <property type="entry name" value="Acyl_CoA_acyltransferase"/>
</dbReference>
<sequence>MVDRPDAKRYEATLDGERAGIADYIRTHELIVFTHTEVEPAMEGRGIGSALVRAALDDARLAQLKVLPVCPFFKGWIERHPDYADLLYDKRSRVTD</sequence>
<dbReference type="AlphaFoldDB" id="A0A7W3T0J9"/>
<evidence type="ECO:0000313" key="4">
    <source>
        <dbReference type="Proteomes" id="UP000530234"/>
    </source>
</evidence>
<protein>
    <submittedName>
        <fullName evidence="3">GNAT family N-acetyltransferase</fullName>
    </submittedName>
</protein>
<evidence type="ECO:0000259" key="1">
    <source>
        <dbReference type="PROSITE" id="PS51186"/>
    </source>
</evidence>
<dbReference type="Pfam" id="PF14542">
    <property type="entry name" value="Acetyltransf_CG"/>
    <property type="match status" value="1"/>
</dbReference>
<dbReference type="PANTHER" id="PTHR31435:SF10">
    <property type="entry name" value="BSR4717 PROTEIN"/>
    <property type="match status" value="1"/>
</dbReference>
<dbReference type="GO" id="GO:0016747">
    <property type="term" value="F:acyltransferase activity, transferring groups other than amino-acyl groups"/>
    <property type="evidence" value="ECO:0007669"/>
    <property type="project" value="InterPro"/>
</dbReference>
<gene>
    <name evidence="3" type="ORF">FOE67_04080</name>
</gene>
<dbReference type="EMBL" id="VKHS01000046">
    <property type="protein sequence ID" value="MBB0228708.1"/>
    <property type="molecule type" value="Genomic_DNA"/>
</dbReference>
<dbReference type="CDD" id="cd04301">
    <property type="entry name" value="NAT_SF"/>
    <property type="match status" value="1"/>
</dbReference>
<dbReference type="PROSITE" id="PS51186">
    <property type="entry name" value="GNAT"/>
    <property type="match status" value="1"/>
</dbReference>
<organism evidence="3 4">
    <name type="scientific">Streptomyces calidiresistens</name>
    <dbReference type="NCBI Taxonomy" id="1485586"/>
    <lineage>
        <taxon>Bacteria</taxon>
        <taxon>Bacillati</taxon>
        <taxon>Actinomycetota</taxon>
        <taxon>Actinomycetes</taxon>
        <taxon>Kitasatosporales</taxon>
        <taxon>Streptomycetaceae</taxon>
        <taxon>Streptomyces</taxon>
    </lineage>
</organism>
<dbReference type="InterPro" id="IPR045057">
    <property type="entry name" value="Gcn5-rel_NAT"/>
</dbReference>
<dbReference type="PANTHER" id="PTHR31435">
    <property type="entry name" value="PROTEIN NATD1"/>
    <property type="match status" value="1"/>
</dbReference>
<dbReference type="SUPFAM" id="SSF55729">
    <property type="entry name" value="Acyl-CoA N-acyltransferases (Nat)"/>
    <property type="match status" value="1"/>
</dbReference>